<keyword evidence="3" id="KW-1185">Reference proteome</keyword>
<protein>
    <submittedName>
        <fullName evidence="2">Uncharacterized protein</fullName>
    </submittedName>
</protein>
<evidence type="ECO:0000313" key="2">
    <source>
        <dbReference type="EMBL" id="GBF33882.1"/>
    </source>
</evidence>
<keyword evidence="1" id="KW-0732">Signal</keyword>
<evidence type="ECO:0000313" key="3">
    <source>
        <dbReference type="Proteomes" id="UP000239549"/>
    </source>
</evidence>
<gene>
    <name evidence="2" type="ORF">DCCM_2993</name>
</gene>
<organism evidence="2 3">
    <name type="scientific">Desulfocucumis palustris</name>
    <dbReference type="NCBI Taxonomy" id="1898651"/>
    <lineage>
        <taxon>Bacteria</taxon>
        <taxon>Bacillati</taxon>
        <taxon>Bacillota</taxon>
        <taxon>Clostridia</taxon>
        <taxon>Eubacteriales</taxon>
        <taxon>Desulfocucumaceae</taxon>
        <taxon>Desulfocucumis</taxon>
    </lineage>
</organism>
<name>A0A2L2XCN7_9FIRM</name>
<dbReference type="Proteomes" id="UP000239549">
    <property type="component" value="Unassembled WGS sequence"/>
</dbReference>
<dbReference type="AlphaFoldDB" id="A0A2L2XCN7"/>
<sequence length="43" mass="4594">MCKYCALFLPKAQILLALSGAGITATSRPAARPYREAGLLWGL</sequence>
<reference evidence="3" key="1">
    <citation type="submission" date="2018-02" db="EMBL/GenBank/DDBJ databases">
        <title>Genome sequence of Desulfocucumis palustris strain NAW-5.</title>
        <authorList>
            <person name="Watanabe M."/>
            <person name="Kojima H."/>
            <person name="Fukui M."/>
        </authorList>
    </citation>
    <scope>NUCLEOTIDE SEQUENCE [LARGE SCALE GENOMIC DNA]</scope>
    <source>
        <strain evidence="3">NAW-5</strain>
    </source>
</reference>
<dbReference type="EMBL" id="BFAV01000123">
    <property type="protein sequence ID" value="GBF33882.1"/>
    <property type="molecule type" value="Genomic_DNA"/>
</dbReference>
<feature type="chain" id="PRO_5038486833" evidence="1">
    <location>
        <begin position="18"/>
        <end position="43"/>
    </location>
</feature>
<proteinExistence type="predicted"/>
<feature type="signal peptide" evidence="1">
    <location>
        <begin position="1"/>
        <end position="17"/>
    </location>
</feature>
<accession>A0A2L2XCN7</accession>
<evidence type="ECO:0000256" key="1">
    <source>
        <dbReference type="SAM" id="SignalP"/>
    </source>
</evidence>
<comment type="caution">
    <text evidence="2">The sequence shown here is derived from an EMBL/GenBank/DDBJ whole genome shotgun (WGS) entry which is preliminary data.</text>
</comment>